<feature type="region of interest" description="Disordered" evidence="1">
    <location>
        <begin position="1"/>
        <end position="29"/>
    </location>
</feature>
<sequence length="88" mass="9643">MGRCGHPGEKKGEEKEKEEEEEGKGDGRMTCGSLCDFGDITAEFLPWIPYTYYYYFCGRGYGGGDGPPPGHTCLQALRLDNSANGENP</sequence>
<proteinExistence type="predicted"/>
<dbReference type="Gramene" id="OBART01G20120.1">
    <property type="protein sequence ID" value="OBART01G20120.1"/>
    <property type="gene ID" value="OBART01G20120"/>
</dbReference>
<dbReference type="HOGENOM" id="CLU_2472582_0_0_1"/>
<dbReference type="Proteomes" id="UP000026960">
    <property type="component" value="Chromosome 1"/>
</dbReference>
<evidence type="ECO:0000256" key="1">
    <source>
        <dbReference type="SAM" id="MobiDB-lite"/>
    </source>
</evidence>
<keyword evidence="3" id="KW-1185">Reference proteome</keyword>
<dbReference type="PaxDb" id="65489-OBART01G20120.1"/>
<reference evidence="2" key="2">
    <citation type="submission" date="2015-03" db="UniProtKB">
        <authorList>
            <consortium name="EnsemblPlants"/>
        </authorList>
    </citation>
    <scope>IDENTIFICATION</scope>
</reference>
<feature type="compositionally biased region" description="Basic and acidic residues" evidence="1">
    <location>
        <begin position="1"/>
        <end position="15"/>
    </location>
</feature>
<name>A0A0D3EQC8_9ORYZ</name>
<dbReference type="EnsemblPlants" id="OBART01G20120.1">
    <property type="protein sequence ID" value="OBART01G20120.1"/>
    <property type="gene ID" value="OBART01G20120"/>
</dbReference>
<evidence type="ECO:0000313" key="3">
    <source>
        <dbReference type="Proteomes" id="UP000026960"/>
    </source>
</evidence>
<reference evidence="2" key="1">
    <citation type="journal article" date="2009" name="Rice">
        <title>De Novo Next Generation Sequencing of Plant Genomes.</title>
        <authorList>
            <person name="Rounsley S."/>
            <person name="Marri P.R."/>
            <person name="Yu Y."/>
            <person name="He R."/>
            <person name="Sisneros N."/>
            <person name="Goicoechea J.L."/>
            <person name="Lee S.J."/>
            <person name="Angelova A."/>
            <person name="Kudrna D."/>
            <person name="Luo M."/>
            <person name="Affourtit J."/>
            <person name="Desany B."/>
            <person name="Knight J."/>
            <person name="Niazi F."/>
            <person name="Egholm M."/>
            <person name="Wing R.A."/>
        </authorList>
    </citation>
    <scope>NUCLEOTIDE SEQUENCE [LARGE SCALE GENOMIC DNA]</scope>
    <source>
        <strain evidence="2">cv. IRGC 105608</strain>
    </source>
</reference>
<evidence type="ECO:0000313" key="2">
    <source>
        <dbReference type="EnsemblPlants" id="OBART01G20120.1"/>
    </source>
</evidence>
<dbReference type="AlphaFoldDB" id="A0A0D3EQC8"/>
<accession>A0A0D3EQC8</accession>
<protein>
    <submittedName>
        <fullName evidence="2">Uncharacterized protein</fullName>
    </submittedName>
</protein>
<organism evidence="2">
    <name type="scientific">Oryza barthii</name>
    <dbReference type="NCBI Taxonomy" id="65489"/>
    <lineage>
        <taxon>Eukaryota</taxon>
        <taxon>Viridiplantae</taxon>
        <taxon>Streptophyta</taxon>
        <taxon>Embryophyta</taxon>
        <taxon>Tracheophyta</taxon>
        <taxon>Spermatophyta</taxon>
        <taxon>Magnoliopsida</taxon>
        <taxon>Liliopsida</taxon>
        <taxon>Poales</taxon>
        <taxon>Poaceae</taxon>
        <taxon>BOP clade</taxon>
        <taxon>Oryzoideae</taxon>
        <taxon>Oryzeae</taxon>
        <taxon>Oryzinae</taxon>
        <taxon>Oryza</taxon>
    </lineage>
</organism>